<accession>A0A0R2C859</accession>
<dbReference type="InterPro" id="IPR051268">
    <property type="entry name" value="Type-I_R_enzyme_R_subunit"/>
</dbReference>
<dbReference type="EMBL" id="AYZK01000002">
    <property type="protein sequence ID" value="KRM87520.1"/>
    <property type="molecule type" value="Genomic_DNA"/>
</dbReference>
<dbReference type="PATRIC" id="fig|1423810.4.peg.1055"/>
<dbReference type="Gene3D" id="3.40.50.300">
    <property type="entry name" value="P-loop containing nucleotide triphosphate hydrolases"/>
    <property type="match status" value="2"/>
</dbReference>
<keyword evidence="6 11" id="KW-0680">Restriction system</keyword>
<evidence type="ECO:0000256" key="4">
    <source>
        <dbReference type="ARBA" id="ARBA00022722"/>
    </source>
</evidence>
<evidence type="ECO:0000256" key="1">
    <source>
        <dbReference type="ARBA" id="ARBA00000851"/>
    </source>
</evidence>
<evidence type="ECO:0000256" key="3">
    <source>
        <dbReference type="ARBA" id="ARBA00011296"/>
    </source>
</evidence>
<keyword evidence="10 11" id="KW-0238">DNA-binding</keyword>
<gene>
    <name evidence="13" type="ORF">FD19_GL001030</name>
</gene>
<comment type="catalytic activity">
    <reaction evidence="1 11">
        <text>Endonucleolytic cleavage of DNA to give random double-stranded fragments with terminal 5'-phosphates, ATP is simultaneously hydrolyzed.</text>
        <dbReference type="EC" id="3.1.21.3"/>
    </reaction>
</comment>
<dbReference type="NCBIfam" id="TIGR00348">
    <property type="entry name" value="hsdR"/>
    <property type="match status" value="1"/>
</dbReference>
<dbReference type="PROSITE" id="PS51192">
    <property type="entry name" value="HELICASE_ATP_BIND_1"/>
    <property type="match status" value="1"/>
</dbReference>
<dbReference type="GO" id="GO:0009307">
    <property type="term" value="P:DNA restriction-modification system"/>
    <property type="evidence" value="ECO:0007669"/>
    <property type="project" value="UniProtKB-KW"/>
</dbReference>
<dbReference type="SUPFAM" id="SSF52540">
    <property type="entry name" value="P-loop containing nucleoside triphosphate hydrolases"/>
    <property type="match status" value="1"/>
</dbReference>
<dbReference type="InterPro" id="IPR007409">
    <property type="entry name" value="Restrct_endonuc_type1_HsdR_N"/>
</dbReference>
<comment type="similarity">
    <text evidence="2 11">Belongs to the HsdR family.</text>
</comment>
<evidence type="ECO:0000256" key="2">
    <source>
        <dbReference type="ARBA" id="ARBA00008598"/>
    </source>
</evidence>
<comment type="caution">
    <text evidence="13">The sequence shown here is derived from an EMBL/GenBank/DDBJ whole genome shotgun (WGS) entry which is preliminary data.</text>
</comment>
<dbReference type="InterPro" id="IPR040980">
    <property type="entry name" value="SWI2_SNF2"/>
</dbReference>
<protein>
    <recommendedName>
        <fullName evidence="11">Type I restriction enzyme endonuclease subunit</fullName>
        <shortName evidence="11">R protein</shortName>
        <ecNumber evidence="11">3.1.21.3</ecNumber>
    </recommendedName>
    <alternativeName>
        <fullName evidence="11">Type-1 restriction enzyme R protein</fullName>
    </alternativeName>
</protein>
<dbReference type="InterPro" id="IPR022625">
    <property type="entry name" value="TypeI_RM_Rsu_C"/>
</dbReference>
<keyword evidence="14" id="KW-1185">Reference proteome</keyword>
<keyword evidence="5 11" id="KW-0547">Nucleotide-binding</keyword>
<organism evidence="13 14">
    <name type="scientific">Lacticaseibacillus thailandensis DSM 22698 = JCM 13996</name>
    <dbReference type="NCBI Taxonomy" id="1423810"/>
    <lineage>
        <taxon>Bacteria</taxon>
        <taxon>Bacillati</taxon>
        <taxon>Bacillota</taxon>
        <taxon>Bacilli</taxon>
        <taxon>Lactobacillales</taxon>
        <taxon>Lactobacillaceae</taxon>
        <taxon>Lacticaseibacillus</taxon>
    </lineage>
</organism>
<comment type="subunit">
    <text evidence="3 11">The type I restriction/modification system is composed of three polypeptides R, M and S.</text>
</comment>
<keyword evidence="7" id="KW-0255">Endonuclease</keyword>
<reference evidence="13 14" key="1">
    <citation type="journal article" date="2015" name="Genome Announc.">
        <title>Expanding the biotechnology potential of lactobacilli through comparative genomics of 213 strains and associated genera.</title>
        <authorList>
            <person name="Sun Z."/>
            <person name="Harris H.M."/>
            <person name="McCann A."/>
            <person name="Guo C."/>
            <person name="Argimon S."/>
            <person name="Zhang W."/>
            <person name="Yang X."/>
            <person name="Jeffery I.B."/>
            <person name="Cooney J.C."/>
            <person name="Kagawa T.F."/>
            <person name="Liu W."/>
            <person name="Song Y."/>
            <person name="Salvetti E."/>
            <person name="Wrobel A."/>
            <person name="Rasinkangas P."/>
            <person name="Parkhill J."/>
            <person name="Rea M.C."/>
            <person name="O'Sullivan O."/>
            <person name="Ritari J."/>
            <person name="Douillard F.P."/>
            <person name="Paul Ross R."/>
            <person name="Yang R."/>
            <person name="Briner A.E."/>
            <person name="Felis G.E."/>
            <person name="de Vos W.M."/>
            <person name="Barrangou R."/>
            <person name="Klaenhammer T.R."/>
            <person name="Caufield P.W."/>
            <person name="Cui Y."/>
            <person name="Zhang H."/>
            <person name="O'Toole P.W."/>
        </authorList>
    </citation>
    <scope>NUCLEOTIDE SEQUENCE [LARGE SCALE GENOMIC DNA]</scope>
    <source>
        <strain evidence="13 14">DSM 22698</strain>
    </source>
</reference>
<dbReference type="PANTHER" id="PTHR30195:SF16">
    <property type="entry name" value="TYPE I RESTRICTION ENZYME ENDONUCLEASE SUBUNIT"/>
    <property type="match status" value="1"/>
</dbReference>
<evidence type="ECO:0000256" key="6">
    <source>
        <dbReference type="ARBA" id="ARBA00022747"/>
    </source>
</evidence>
<proteinExistence type="inferred from homology"/>
<dbReference type="Gene3D" id="3.90.1570.50">
    <property type="match status" value="1"/>
</dbReference>
<dbReference type="STRING" id="1423810.FD19_GL001030"/>
<dbReference type="CDD" id="cd18800">
    <property type="entry name" value="SF2_C_EcoR124I-like"/>
    <property type="match status" value="1"/>
</dbReference>
<evidence type="ECO:0000256" key="8">
    <source>
        <dbReference type="ARBA" id="ARBA00022801"/>
    </source>
</evidence>
<evidence type="ECO:0000256" key="10">
    <source>
        <dbReference type="ARBA" id="ARBA00023125"/>
    </source>
</evidence>
<evidence type="ECO:0000313" key="14">
    <source>
        <dbReference type="Proteomes" id="UP000051789"/>
    </source>
</evidence>
<keyword evidence="4" id="KW-0540">Nuclease</keyword>
<keyword evidence="8 11" id="KW-0378">Hydrolase</keyword>
<sequence>MSIATSEEIKMGSELQFEKDLITYLQHLGGQKQWEYLPQIKTTNQLWANFKHILEANNQNRLTEPLSVDEFAQIKAEISRLNTPYAAGQFLYGFNGISQVEVNLDNGEHTFLTVFDQAEVGAGNTTYQIVNQIKRPNVLPGKENRRFDTTLLINGLPIIQIEEKATAHEAQEALNQMHQYILEGQYSDIFSTVQILVGMTPNSIRYMANTTGDTFNTAFAFNWQREKDNSTIRDWREFSNQFLSIPMAHNMATSYMILDGTHNKQSIKVMRPYQVYATRRIIEALRTHDFKYGKQEVGYIWHTTGSGKTISSFKAAWLASRLPNVDKVVFMVDRIALTNQTAANYAAYDPDADDSNKGGVVSDTQNVGDLNRKLKNKNGIIVTSIQKMDWLVRRKSFKAPDKNIVFIVDEAHRSTAGEMMQRIKEAFKHSAWIGYTSTPSFEGITTRQLFGDVLHTYTIREAIADGNVLGFKVDFNTTIPLDSLRTEYLPRFYAKQYPQWTQQDIQNKIDHLSPADMDDLVNPSVYDMNPTHVQLVVKDVLNKWRNRSDDYRYSGLFTTHVGGGKASIPMAVMYYREFKKQNAALERPLQIAISFSQDNSNGDNMITTNTALSEAMKDYSAMFGNHFDDTNATEYAEDVVARLNRTINDDRYLDLVIVVDQLLTGFDAPTLNTLYVDRTLHGAGLIQAYSRTNRIQDMVHKPYGRIVNYRWPEQSEKLMNEALAVYANRDSANENLPLVIDDTGVIAPSFDTLITEAQKCVAELRTLSFNITDLPKSEAGRDQMYEDLKTYNRLISQLKQDDQYDYRDPDKLLKQIGLTGDEETLLTTSLAHDLKRRIAQHREIEYSDLTLEMQHVRDIQVNYDYLEELVARLANEVHEGCTKAAEGTFKEVNKMADQLEDEHYALQVKRTASGLLDGSAQAEHYPVESKDARGIITAHNNTSKAHEIGEFMKRWGLLEITPEVITTLIDRHVPGQDDLDEDGSIRKIQKIAQTHYRDYASDEQVAQLAKVRYRNQLREALTNFANYIKKNY</sequence>
<keyword evidence="9 11" id="KW-0067">ATP-binding</keyword>
<dbReference type="InterPro" id="IPR014001">
    <property type="entry name" value="Helicase_ATP-bd"/>
</dbReference>
<dbReference type="Pfam" id="PF18766">
    <property type="entry name" value="SWI2_SNF2"/>
    <property type="match status" value="1"/>
</dbReference>
<evidence type="ECO:0000313" key="13">
    <source>
        <dbReference type="EMBL" id="KRM87520.1"/>
    </source>
</evidence>
<evidence type="ECO:0000256" key="11">
    <source>
        <dbReference type="RuleBase" id="RU364115"/>
    </source>
</evidence>
<name>A0A0R2C859_9LACO</name>
<evidence type="ECO:0000256" key="5">
    <source>
        <dbReference type="ARBA" id="ARBA00022741"/>
    </source>
</evidence>
<evidence type="ECO:0000256" key="7">
    <source>
        <dbReference type="ARBA" id="ARBA00022759"/>
    </source>
</evidence>
<evidence type="ECO:0000256" key="9">
    <source>
        <dbReference type="ARBA" id="ARBA00022840"/>
    </source>
</evidence>
<dbReference type="GO" id="GO:0005524">
    <property type="term" value="F:ATP binding"/>
    <property type="evidence" value="ECO:0007669"/>
    <property type="project" value="UniProtKB-KW"/>
</dbReference>
<dbReference type="InterPro" id="IPR027417">
    <property type="entry name" value="P-loop_NTPase"/>
</dbReference>
<dbReference type="GO" id="GO:0009035">
    <property type="term" value="F:type I site-specific deoxyribonuclease activity"/>
    <property type="evidence" value="ECO:0007669"/>
    <property type="project" value="UniProtKB-EC"/>
</dbReference>
<dbReference type="AlphaFoldDB" id="A0A0R2C859"/>
<dbReference type="GO" id="GO:0003677">
    <property type="term" value="F:DNA binding"/>
    <property type="evidence" value="ECO:0007669"/>
    <property type="project" value="UniProtKB-KW"/>
</dbReference>
<dbReference type="SMART" id="SM00487">
    <property type="entry name" value="DEXDc"/>
    <property type="match status" value="1"/>
</dbReference>
<dbReference type="Pfam" id="PF04313">
    <property type="entry name" value="HSDR_N"/>
    <property type="match status" value="1"/>
</dbReference>
<dbReference type="EC" id="3.1.21.3" evidence="11"/>
<dbReference type="Pfam" id="PF12008">
    <property type="entry name" value="EcoR124_C"/>
    <property type="match status" value="1"/>
</dbReference>
<dbReference type="InterPro" id="IPR004473">
    <property type="entry name" value="Restrct_endonuc_typeI_HsdR"/>
</dbReference>
<dbReference type="CDD" id="cd22332">
    <property type="entry name" value="HsdR_N"/>
    <property type="match status" value="1"/>
</dbReference>
<feature type="domain" description="Helicase ATP-binding" evidence="12">
    <location>
        <begin position="289"/>
        <end position="457"/>
    </location>
</feature>
<evidence type="ECO:0000259" key="12">
    <source>
        <dbReference type="PROSITE" id="PS51192"/>
    </source>
</evidence>
<dbReference type="Proteomes" id="UP000051789">
    <property type="component" value="Unassembled WGS sequence"/>
</dbReference>
<dbReference type="PANTHER" id="PTHR30195">
    <property type="entry name" value="TYPE I SITE-SPECIFIC DEOXYRIBONUCLEASE PROTEIN SUBUNIT M AND R"/>
    <property type="match status" value="1"/>
</dbReference>
<comment type="function">
    <text evidence="11">Subunit R is required for both nuclease and ATPase activities, but not for modification.</text>
</comment>
<dbReference type="InterPro" id="IPR055180">
    <property type="entry name" value="HsdR_RecA-like_helicase_dom_2"/>
</dbReference>
<dbReference type="Pfam" id="PF22679">
    <property type="entry name" value="T1R_D3-like"/>
    <property type="match status" value="1"/>
</dbReference>